<evidence type="ECO:0000313" key="2">
    <source>
        <dbReference type="EMBL" id="MFC6322608.1"/>
    </source>
</evidence>
<gene>
    <name evidence="2" type="ORF">ACFP1F_02355</name>
</gene>
<sequence length="492" mass="51850">MKKSIKYAGITAATLLAVAPVAAPVVSSVTTVQAADVVYPTATDAGKYKDQFLKSDTYTPAQAKSFTAADYNADNSDKLSTPIGAKVFLTDNTFFKQFLDNNSITSKIDDTNGKITAISAFENGDSTNALSFSDAQSILNNANGKGVTFNITLTYNNGAATTDDEIISISLTPAKEEAAKTVSALKATFTTPYKVAYNSSTSDAKLQKSTDLALADQDGNNLLTDSSEVTSYSLGNFYGSYASALNNGTAASVGSTFTTTDGSAATYYQPITVTVAKDSLLATYLTSNSNSSSYTINGASKTESDNGKVSGSTITFVRTVKVGAENESDWTVKDASGVVNTKTDKEFYTLHNDNDELVSNRALAKGSSWQTDKVRTNAAGEKQYRVSTHEWIPAENVNFTGSESGTDTGSTTDPEGALTVTKLDKNKIVNISTSGMVYFLYNSKGVRSDTRALGGGTSWQVDKTATDAAGNTYYGVSTDEFVKAGEGVSLAN</sequence>
<dbReference type="RefSeq" id="WP_125593151.1">
    <property type="nucleotide sequence ID" value="NZ_JBHSSN010000004.1"/>
</dbReference>
<evidence type="ECO:0000256" key="1">
    <source>
        <dbReference type="SAM" id="SignalP"/>
    </source>
</evidence>
<protein>
    <submittedName>
        <fullName evidence="2">SLAP domain-containing protein</fullName>
    </submittedName>
</protein>
<comment type="caution">
    <text evidence="2">The sequence shown here is derived from an EMBL/GenBank/DDBJ whole genome shotgun (WGS) entry which is preliminary data.</text>
</comment>
<evidence type="ECO:0000313" key="3">
    <source>
        <dbReference type="Proteomes" id="UP001596186"/>
    </source>
</evidence>
<feature type="signal peptide" evidence="1">
    <location>
        <begin position="1"/>
        <end position="34"/>
    </location>
</feature>
<dbReference type="EMBL" id="JBHSSN010000004">
    <property type="protein sequence ID" value="MFC6322608.1"/>
    <property type="molecule type" value="Genomic_DNA"/>
</dbReference>
<proteinExistence type="predicted"/>
<accession>A0ABW1US99</accession>
<name>A0ABW1US99_9LACO</name>
<dbReference type="Proteomes" id="UP001596186">
    <property type="component" value="Unassembled WGS sequence"/>
</dbReference>
<keyword evidence="1" id="KW-0732">Signal</keyword>
<keyword evidence="3" id="KW-1185">Reference proteome</keyword>
<reference evidence="3" key="1">
    <citation type="journal article" date="2019" name="Int. J. Syst. Evol. Microbiol.">
        <title>The Global Catalogue of Microorganisms (GCM) 10K type strain sequencing project: providing services to taxonomists for standard genome sequencing and annotation.</title>
        <authorList>
            <consortium name="The Broad Institute Genomics Platform"/>
            <consortium name="The Broad Institute Genome Sequencing Center for Infectious Disease"/>
            <person name="Wu L."/>
            <person name="Ma J."/>
        </authorList>
    </citation>
    <scope>NUCLEOTIDE SEQUENCE [LARGE SCALE GENOMIC DNA]</scope>
    <source>
        <strain evidence="3">CCM 8895</strain>
    </source>
</reference>
<feature type="chain" id="PRO_5046086090" evidence="1">
    <location>
        <begin position="35"/>
        <end position="492"/>
    </location>
</feature>
<organism evidence="2 3">
    <name type="scientific">Companilactobacillus baiquanensis</name>
    <dbReference type="NCBI Taxonomy" id="2486005"/>
    <lineage>
        <taxon>Bacteria</taxon>
        <taxon>Bacillati</taxon>
        <taxon>Bacillota</taxon>
        <taxon>Bacilli</taxon>
        <taxon>Lactobacillales</taxon>
        <taxon>Lactobacillaceae</taxon>
        <taxon>Companilactobacillus</taxon>
    </lineage>
</organism>